<feature type="transmembrane region" description="Helical" evidence="1">
    <location>
        <begin position="16"/>
        <end position="37"/>
    </location>
</feature>
<accession>A0ABT8GLT9</accession>
<evidence type="ECO:0000256" key="1">
    <source>
        <dbReference type="SAM" id="Phobius"/>
    </source>
</evidence>
<feature type="transmembrane region" description="Helical" evidence="1">
    <location>
        <begin position="152"/>
        <end position="176"/>
    </location>
</feature>
<feature type="transmembrane region" description="Helical" evidence="1">
    <location>
        <begin position="182"/>
        <end position="205"/>
    </location>
</feature>
<feature type="transmembrane region" description="Helical" evidence="1">
    <location>
        <begin position="49"/>
        <end position="72"/>
    </location>
</feature>
<name>A0ABT8GLT9_9BACL</name>
<evidence type="ECO:0000313" key="2">
    <source>
        <dbReference type="EMBL" id="MDN4492241.1"/>
    </source>
</evidence>
<organism evidence="2 3">
    <name type="scientific">Ureibacillus aquaedulcis</name>
    <dbReference type="NCBI Taxonomy" id="3058421"/>
    <lineage>
        <taxon>Bacteria</taxon>
        <taxon>Bacillati</taxon>
        <taxon>Bacillota</taxon>
        <taxon>Bacilli</taxon>
        <taxon>Bacillales</taxon>
        <taxon>Caryophanaceae</taxon>
        <taxon>Ureibacillus</taxon>
    </lineage>
</organism>
<feature type="transmembrane region" description="Helical" evidence="1">
    <location>
        <begin position="111"/>
        <end position="131"/>
    </location>
</feature>
<gene>
    <name evidence="2" type="ORF">QYB95_01695</name>
</gene>
<dbReference type="RefSeq" id="WP_301136345.1">
    <property type="nucleotide sequence ID" value="NZ_JAUHTQ010000001.1"/>
</dbReference>
<keyword evidence="1" id="KW-0472">Membrane</keyword>
<protein>
    <submittedName>
        <fullName evidence="2">Uncharacterized protein</fullName>
    </submittedName>
</protein>
<reference evidence="2" key="1">
    <citation type="submission" date="2023-07" db="EMBL/GenBank/DDBJ databases">
        <title>Ureibacillus sp. isolated from freshwater well.</title>
        <authorList>
            <person name="Kirdat K."/>
            <person name="Bhatt A."/>
            <person name="Teware R."/>
            <person name="Bhavsar Y."/>
            <person name="Yadav A."/>
        </authorList>
    </citation>
    <scope>NUCLEOTIDE SEQUENCE</scope>
    <source>
        <strain evidence="2">BA0131</strain>
    </source>
</reference>
<keyword evidence="3" id="KW-1185">Reference proteome</keyword>
<evidence type="ECO:0000313" key="3">
    <source>
        <dbReference type="Proteomes" id="UP001172743"/>
    </source>
</evidence>
<keyword evidence="1" id="KW-1133">Transmembrane helix</keyword>
<dbReference type="EMBL" id="JAUHTQ010000001">
    <property type="protein sequence ID" value="MDN4492241.1"/>
    <property type="molecule type" value="Genomic_DNA"/>
</dbReference>
<proteinExistence type="predicted"/>
<sequence length="222" mass="25756">MIREILDIYNRNWSQITFWSILIILPVTVITFLSMIYVSGSENSIAPHYFSGLAIFLNFILCIPPFVKMVLVDRQDETVKPADGIAFFCKQFGLLLVVSSVLYFIAFIGMYLLFIPTVIALILLLVFPFFSEGHNIQEIFYQSAKAIKRENIALIGDILVIVFINLGIWLVVLLFLEQYDNNLLAFLLIRSIINIFIFPFFYIYLTLRFRKNSAILIADERW</sequence>
<feature type="transmembrane region" description="Helical" evidence="1">
    <location>
        <begin position="84"/>
        <end position="105"/>
    </location>
</feature>
<dbReference type="Proteomes" id="UP001172743">
    <property type="component" value="Unassembled WGS sequence"/>
</dbReference>
<keyword evidence="1" id="KW-0812">Transmembrane</keyword>
<comment type="caution">
    <text evidence="2">The sequence shown here is derived from an EMBL/GenBank/DDBJ whole genome shotgun (WGS) entry which is preliminary data.</text>
</comment>